<proteinExistence type="inferred from homology"/>
<keyword evidence="2 3" id="KW-0732">Signal</keyword>
<dbReference type="EMBL" id="FOVC01000001">
    <property type="protein sequence ID" value="SFM90960.1"/>
    <property type="molecule type" value="Genomic_DNA"/>
</dbReference>
<dbReference type="Proteomes" id="UP000242222">
    <property type="component" value="Unassembled WGS sequence"/>
</dbReference>
<reference evidence="5" key="1">
    <citation type="submission" date="2016-10" db="EMBL/GenBank/DDBJ databases">
        <authorList>
            <person name="Varghese N."/>
            <person name="Submissions S."/>
        </authorList>
    </citation>
    <scope>NUCLEOTIDE SEQUENCE [LARGE SCALE GENOMIC DNA]</scope>
    <source>
        <strain evidence="5">N6PO6</strain>
    </source>
</reference>
<sequence length="212" mass="23668">MKLRVCCAGLLIMLIASAIHATTLKLKPEIDLLMLDGHKISGSWLKGADGIELEKGQHQFLFRASKSLCTNSQNACPTSVPLIATFFAENKSVSIRFSTPETLNNVMKPGKKFYFELIDEHGQVIISQKDTLSPGTDNNVEQAMMIYNLEDRIASVPHFAVTEHSLEHLSQSAEGIAMNYPSDSTVLYRWYMQLDSATRQHLRCLLEAIHTS</sequence>
<dbReference type="Pfam" id="PF09829">
    <property type="entry name" value="DUF2057"/>
    <property type="match status" value="1"/>
</dbReference>
<feature type="signal peptide" evidence="3">
    <location>
        <begin position="1"/>
        <end position="21"/>
    </location>
</feature>
<gene>
    <name evidence="4" type="ORF">SAMN05216516_101248</name>
</gene>
<comment type="similarity">
    <text evidence="1">Belongs to the UPF0319 family.</text>
</comment>
<dbReference type="InterPro" id="IPR018635">
    <property type="entry name" value="UPF0319"/>
</dbReference>
<evidence type="ECO:0000256" key="2">
    <source>
        <dbReference type="ARBA" id="ARBA00022729"/>
    </source>
</evidence>
<dbReference type="AlphaFoldDB" id="A0A1I4UQE1"/>
<evidence type="ECO:0000256" key="3">
    <source>
        <dbReference type="SAM" id="SignalP"/>
    </source>
</evidence>
<feature type="chain" id="PRO_5017324237" evidence="3">
    <location>
        <begin position="22"/>
        <end position="212"/>
    </location>
</feature>
<evidence type="ECO:0000313" key="4">
    <source>
        <dbReference type="EMBL" id="SFM90960.1"/>
    </source>
</evidence>
<evidence type="ECO:0000256" key="1">
    <source>
        <dbReference type="ARBA" id="ARBA00008490"/>
    </source>
</evidence>
<dbReference type="PANTHER" id="PTHR38108">
    <property type="entry name" value="UPF0319 PROTEIN YCCT"/>
    <property type="match status" value="1"/>
</dbReference>
<evidence type="ECO:0000313" key="5">
    <source>
        <dbReference type="Proteomes" id="UP000242222"/>
    </source>
</evidence>
<name>A0A1I4UQE1_9GAMM</name>
<accession>A0A1I4UQE1</accession>
<dbReference type="PANTHER" id="PTHR38108:SF1">
    <property type="entry name" value="UPF0319 PROTEIN YCCT"/>
    <property type="match status" value="1"/>
</dbReference>
<protein>
    <submittedName>
        <fullName evidence="4">Uncharacterized protein</fullName>
    </submittedName>
</protein>
<dbReference type="STRING" id="1367852.SAMN05216516_101248"/>
<organism evidence="4 5">
    <name type="scientific">Izhakiella capsodis</name>
    <dbReference type="NCBI Taxonomy" id="1367852"/>
    <lineage>
        <taxon>Bacteria</taxon>
        <taxon>Pseudomonadati</taxon>
        <taxon>Pseudomonadota</taxon>
        <taxon>Gammaproteobacteria</taxon>
        <taxon>Enterobacterales</taxon>
        <taxon>Erwiniaceae</taxon>
        <taxon>Izhakiella</taxon>
    </lineage>
</organism>
<keyword evidence="5" id="KW-1185">Reference proteome</keyword>
<dbReference type="OrthoDB" id="6428208at2"/>